<organism evidence="4">
    <name type="scientific">Gongylonema pulchrum</name>
    <dbReference type="NCBI Taxonomy" id="637853"/>
    <lineage>
        <taxon>Eukaryota</taxon>
        <taxon>Metazoa</taxon>
        <taxon>Ecdysozoa</taxon>
        <taxon>Nematoda</taxon>
        <taxon>Chromadorea</taxon>
        <taxon>Rhabditida</taxon>
        <taxon>Spirurina</taxon>
        <taxon>Spiruromorpha</taxon>
        <taxon>Spiruroidea</taxon>
        <taxon>Gongylonematidae</taxon>
        <taxon>Gongylonema</taxon>
    </lineage>
</organism>
<protein>
    <submittedName>
        <fullName evidence="2 4">Uncharacterized protein</fullName>
    </submittedName>
</protein>
<reference evidence="2 3" key="2">
    <citation type="submission" date="2018-11" db="EMBL/GenBank/DDBJ databases">
        <authorList>
            <consortium name="Pathogen Informatics"/>
        </authorList>
    </citation>
    <scope>NUCLEOTIDE SEQUENCE [LARGE SCALE GENOMIC DNA]</scope>
</reference>
<name>A0A183CY78_9BILA</name>
<dbReference type="EMBL" id="UYRT01001708">
    <property type="protein sequence ID" value="VDK30006.1"/>
    <property type="molecule type" value="Genomic_DNA"/>
</dbReference>
<sequence length="127" mass="14451">MVPSEQGSNWLRRPSGGAANNELHDERNAAKSKLSITQEELENLSSPIGNIVQSESRKTEMNIWRQRRSLLQPPASRIKIDNEYLYRVEEKAFMLPLLRVAAIVRRSIVETISRGSIFGSVRDICPF</sequence>
<accession>A0A183CY78</accession>
<reference evidence="4" key="1">
    <citation type="submission" date="2016-06" db="UniProtKB">
        <authorList>
            <consortium name="WormBaseParasite"/>
        </authorList>
    </citation>
    <scope>IDENTIFICATION</scope>
</reference>
<keyword evidence="3" id="KW-1185">Reference proteome</keyword>
<proteinExistence type="predicted"/>
<feature type="region of interest" description="Disordered" evidence="1">
    <location>
        <begin position="1"/>
        <end position="30"/>
    </location>
</feature>
<dbReference type="WBParaSite" id="GPUH_0000142201-mRNA-1">
    <property type="protein sequence ID" value="GPUH_0000142201-mRNA-1"/>
    <property type="gene ID" value="GPUH_0000142201"/>
</dbReference>
<gene>
    <name evidence="2" type="ORF">GPUH_LOCUS1419</name>
</gene>
<dbReference type="AlphaFoldDB" id="A0A183CY78"/>
<evidence type="ECO:0000313" key="4">
    <source>
        <dbReference type="WBParaSite" id="GPUH_0000142201-mRNA-1"/>
    </source>
</evidence>
<dbReference type="Proteomes" id="UP000271098">
    <property type="component" value="Unassembled WGS sequence"/>
</dbReference>
<evidence type="ECO:0000313" key="2">
    <source>
        <dbReference type="EMBL" id="VDK30006.1"/>
    </source>
</evidence>
<evidence type="ECO:0000256" key="1">
    <source>
        <dbReference type="SAM" id="MobiDB-lite"/>
    </source>
</evidence>
<evidence type="ECO:0000313" key="3">
    <source>
        <dbReference type="Proteomes" id="UP000271098"/>
    </source>
</evidence>